<gene>
    <name evidence="15" type="ORF">RHGRI_024679</name>
</gene>
<evidence type="ECO:0000256" key="13">
    <source>
        <dbReference type="ARBA" id="ARBA00047937"/>
    </source>
</evidence>
<evidence type="ECO:0000259" key="14">
    <source>
        <dbReference type="PROSITE" id="PS50862"/>
    </source>
</evidence>
<dbReference type="NCBIfam" id="TIGR00389">
    <property type="entry name" value="glyS_dimeric"/>
    <property type="match status" value="1"/>
</dbReference>
<name>A0AAV6JCE8_9ERIC</name>
<dbReference type="GO" id="GO:0005739">
    <property type="term" value="C:mitochondrion"/>
    <property type="evidence" value="ECO:0007669"/>
    <property type="project" value="TreeGrafter"/>
</dbReference>
<dbReference type="GO" id="GO:0016740">
    <property type="term" value="F:transferase activity"/>
    <property type="evidence" value="ECO:0007669"/>
    <property type="project" value="UniProtKB-KW"/>
</dbReference>
<keyword evidence="16" id="KW-1185">Reference proteome</keyword>
<evidence type="ECO:0000256" key="7">
    <source>
        <dbReference type="ARBA" id="ARBA00022679"/>
    </source>
</evidence>
<dbReference type="NCBIfam" id="NF003211">
    <property type="entry name" value="PRK04173.1"/>
    <property type="match status" value="1"/>
</dbReference>
<keyword evidence="11" id="KW-0030">Aminoacyl-tRNA synthetase</keyword>
<comment type="caution">
    <text evidence="15">The sequence shown here is derived from an EMBL/GenBank/DDBJ whole genome shotgun (WGS) entry which is preliminary data.</text>
</comment>
<reference evidence="15" key="1">
    <citation type="submission" date="2020-08" db="EMBL/GenBank/DDBJ databases">
        <title>Plant Genome Project.</title>
        <authorList>
            <person name="Zhang R.-G."/>
        </authorList>
    </citation>
    <scope>NUCLEOTIDE SEQUENCE</scope>
    <source>
        <strain evidence="15">WSP0</strain>
        <tissue evidence="15">Leaf</tissue>
    </source>
</reference>
<dbReference type="EC" id="6.1.1.14" evidence="4"/>
<evidence type="ECO:0000256" key="11">
    <source>
        <dbReference type="ARBA" id="ARBA00023146"/>
    </source>
</evidence>
<dbReference type="GO" id="GO:0004820">
    <property type="term" value="F:glycine-tRNA ligase activity"/>
    <property type="evidence" value="ECO:0007669"/>
    <property type="project" value="UniProtKB-EC"/>
</dbReference>
<proteinExistence type="inferred from homology"/>
<dbReference type="FunFam" id="3.40.50.800:FF:000004">
    <property type="entry name" value="Glycine--tRNA ligase 2"/>
    <property type="match status" value="1"/>
</dbReference>
<comment type="catalytic activity">
    <reaction evidence="13">
        <text>tRNA(Gly) + glycine + ATP = glycyl-tRNA(Gly) + AMP + diphosphate</text>
        <dbReference type="Rhea" id="RHEA:16013"/>
        <dbReference type="Rhea" id="RHEA-COMP:9664"/>
        <dbReference type="Rhea" id="RHEA-COMP:9683"/>
        <dbReference type="ChEBI" id="CHEBI:30616"/>
        <dbReference type="ChEBI" id="CHEBI:33019"/>
        <dbReference type="ChEBI" id="CHEBI:57305"/>
        <dbReference type="ChEBI" id="CHEBI:78442"/>
        <dbReference type="ChEBI" id="CHEBI:78522"/>
        <dbReference type="ChEBI" id="CHEBI:456215"/>
        <dbReference type="EC" id="6.1.1.14"/>
    </reaction>
</comment>
<feature type="domain" description="Aminoacyl-transfer RNA synthetases class-II family profile" evidence="14">
    <location>
        <begin position="15"/>
        <end position="508"/>
    </location>
</feature>
<dbReference type="Proteomes" id="UP000823749">
    <property type="component" value="Chromosome 8"/>
</dbReference>
<keyword evidence="8" id="KW-0547">Nucleotide-binding</keyword>
<dbReference type="CDD" id="cd00774">
    <property type="entry name" value="GlyRS-like_core"/>
    <property type="match status" value="1"/>
</dbReference>
<accession>A0AAV6JCE8</accession>
<dbReference type="GO" id="GO:0005524">
    <property type="term" value="F:ATP binding"/>
    <property type="evidence" value="ECO:0007669"/>
    <property type="project" value="UniProtKB-KW"/>
</dbReference>
<dbReference type="PROSITE" id="PS50862">
    <property type="entry name" value="AA_TRNA_LIGASE_II"/>
    <property type="match status" value="1"/>
</dbReference>
<dbReference type="PANTHER" id="PTHR10745:SF0">
    <property type="entry name" value="GLYCINE--TRNA LIGASE"/>
    <property type="match status" value="1"/>
</dbReference>
<comment type="subunit">
    <text evidence="3">Homodimer.</text>
</comment>
<dbReference type="Pfam" id="PF03129">
    <property type="entry name" value="HGTP_anticodon"/>
    <property type="match status" value="1"/>
</dbReference>
<dbReference type="InterPro" id="IPR027031">
    <property type="entry name" value="Gly-tRNA_synthase/POLG2"/>
</dbReference>
<dbReference type="SUPFAM" id="SSF52954">
    <property type="entry name" value="Class II aaRS ABD-related"/>
    <property type="match status" value="1"/>
</dbReference>
<evidence type="ECO:0000256" key="10">
    <source>
        <dbReference type="ARBA" id="ARBA00022917"/>
    </source>
</evidence>
<dbReference type="InterPro" id="IPR036621">
    <property type="entry name" value="Anticodon-bd_dom_sf"/>
</dbReference>
<comment type="similarity">
    <text evidence="2">Belongs to the class-II aminoacyl-tRNA synthetase family.</text>
</comment>
<dbReference type="InterPro" id="IPR045864">
    <property type="entry name" value="aa-tRNA-synth_II/BPL/LPL"/>
</dbReference>
<dbReference type="GO" id="GO:0070150">
    <property type="term" value="P:mitochondrial glycyl-tRNA aminoacylation"/>
    <property type="evidence" value="ECO:0007669"/>
    <property type="project" value="TreeGrafter"/>
</dbReference>
<evidence type="ECO:0000256" key="4">
    <source>
        <dbReference type="ARBA" id="ARBA00012829"/>
    </source>
</evidence>
<evidence type="ECO:0000256" key="6">
    <source>
        <dbReference type="ARBA" id="ARBA00022598"/>
    </source>
</evidence>
<dbReference type="InterPro" id="IPR002315">
    <property type="entry name" value="tRNA-synt_gly"/>
</dbReference>
<dbReference type="PRINTS" id="PR01043">
    <property type="entry name" value="TRNASYNTHGLY"/>
</dbReference>
<protein>
    <recommendedName>
        <fullName evidence="4">glycine--tRNA ligase</fullName>
        <ecNumber evidence="4">6.1.1.14</ecNumber>
    </recommendedName>
    <alternativeName>
        <fullName evidence="12">Diadenosine tetraphosphate synthetase</fullName>
    </alternativeName>
</protein>
<keyword evidence="10" id="KW-0648">Protein biosynthesis</keyword>
<dbReference type="AlphaFoldDB" id="A0AAV6JCE8"/>
<dbReference type="FunFam" id="3.30.930.10:FF:000010">
    <property type="entry name" value="Glycyl-tRNA synthetase 1"/>
    <property type="match status" value="1"/>
</dbReference>
<keyword evidence="7" id="KW-0808">Transferase</keyword>
<dbReference type="CDD" id="cd00858">
    <property type="entry name" value="GlyRS_anticodon"/>
    <property type="match status" value="1"/>
</dbReference>
<dbReference type="EMBL" id="JACTNZ010000008">
    <property type="protein sequence ID" value="KAG5537309.1"/>
    <property type="molecule type" value="Genomic_DNA"/>
</dbReference>
<evidence type="ECO:0000256" key="12">
    <source>
        <dbReference type="ARBA" id="ARBA00030057"/>
    </source>
</evidence>
<dbReference type="FunFam" id="3.30.40.230:FF:000001">
    <property type="entry name" value="Glycine--tRNA ligase"/>
    <property type="match status" value="1"/>
</dbReference>
<dbReference type="InterPro" id="IPR006195">
    <property type="entry name" value="aa-tRNA-synth_II"/>
</dbReference>
<evidence type="ECO:0000256" key="1">
    <source>
        <dbReference type="ARBA" id="ARBA00004496"/>
    </source>
</evidence>
<dbReference type="FunFam" id="3.30.720.200:FF:000001">
    <property type="entry name" value="Glycine--tRNA ligase 2"/>
    <property type="match status" value="1"/>
</dbReference>
<evidence type="ECO:0000256" key="5">
    <source>
        <dbReference type="ARBA" id="ARBA00022490"/>
    </source>
</evidence>
<dbReference type="PANTHER" id="PTHR10745">
    <property type="entry name" value="GLYCYL-TRNA SYNTHETASE/DNA POLYMERASE SUBUNIT GAMMA-2"/>
    <property type="match status" value="1"/>
</dbReference>
<dbReference type="Gene3D" id="3.30.720.200">
    <property type="match status" value="1"/>
</dbReference>
<dbReference type="SUPFAM" id="SSF55681">
    <property type="entry name" value="Class II aaRS and biotin synthetases"/>
    <property type="match status" value="1"/>
</dbReference>
<evidence type="ECO:0000256" key="3">
    <source>
        <dbReference type="ARBA" id="ARBA00011738"/>
    </source>
</evidence>
<dbReference type="Gene3D" id="3.30.930.10">
    <property type="entry name" value="Bira Bifunctional Protein, Domain 2"/>
    <property type="match status" value="1"/>
</dbReference>
<keyword evidence="9" id="KW-0067">ATP-binding</keyword>
<comment type="subcellular location">
    <subcellularLocation>
        <location evidence="1">Cytoplasm</location>
    </subcellularLocation>
</comment>
<dbReference type="InterPro" id="IPR004154">
    <property type="entry name" value="Anticodon-bd"/>
</dbReference>
<dbReference type="InterPro" id="IPR002314">
    <property type="entry name" value="aa-tRNA-synt_IIb"/>
</dbReference>
<organism evidence="15 16">
    <name type="scientific">Rhododendron griersonianum</name>
    <dbReference type="NCBI Taxonomy" id="479676"/>
    <lineage>
        <taxon>Eukaryota</taxon>
        <taxon>Viridiplantae</taxon>
        <taxon>Streptophyta</taxon>
        <taxon>Embryophyta</taxon>
        <taxon>Tracheophyta</taxon>
        <taxon>Spermatophyta</taxon>
        <taxon>Magnoliopsida</taxon>
        <taxon>eudicotyledons</taxon>
        <taxon>Gunneridae</taxon>
        <taxon>Pentapetalae</taxon>
        <taxon>asterids</taxon>
        <taxon>Ericales</taxon>
        <taxon>Ericaceae</taxon>
        <taxon>Ericoideae</taxon>
        <taxon>Rhodoreae</taxon>
        <taxon>Rhododendron</taxon>
    </lineage>
</organism>
<evidence type="ECO:0000256" key="2">
    <source>
        <dbReference type="ARBA" id="ARBA00008226"/>
    </source>
</evidence>
<dbReference type="Gene3D" id="3.30.40.230">
    <property type="match status" value="1"/>
</dbReference>
<evidence type="ECO:0000313" key="16">
    <source>
        <dbReference type="Proteomes" id="UP000823749"/>
    </source>
</evidence>
<keyword evidence="6" id="KW-0436">Ligase</keyword>
<sequence>MDAAREAHAREAFRQAVVNTLERRLFYIPSFKIYRGVAGLYDYGPPGCAVKSNVLAFWRQHFVLEENMLEVDCPCVTPEVVLKASGHVDKFTDLMVKDEKTGTCYRADHLIKDFCKEKLERDPNITAEKAAEFRHVMAVLDDLSAEELGAKIKEYGITAPDTKNPLSPPYPFNLMFQTSIGPSGLTPGYMRPETAQGIFVNFKDLYYYNGNKLPFAAAQIGQAFRNEISPRQGLLRVREFTLAEIEHFVDPEDKSHPKFSEVSNLEFLMFPREDQVSGQSARRIRIGEAVTEGIVNNETLGYFIGRVYLFLTHLGIDRERLRFRQHLANEMAHYAADCWDAEIECSYGWIECVGIADRSAYDLHAHTDKSGVPLVAAEKFAEPIEVEKLVITPVKKELGLAFKGNQKMVVEALEAMGEKEAMEMKATLESKGEVEFQVCTLGKDVTITKSMVSILKEKKKEHQRVFTPSVIEPSFGIGRIIYCLYEHSFYTRASRGGDEQLNVFGFPPLVAPIKCTVFPLVQNQQYEEVARRIARSLTAAGITYKIDITGTSIGKRYARTDELGVPLAITVDSTTSVTLRDRDSKQQIRINVDEVASVVKEVTDGLSTWADMQWKYPAHSSTSAED</sequence>
<dbReference type="Gene3D" id="3.40.50.800">
    <property type="entry name" value="Anticodon-binding domain"/>
    <property type="match status" value="1"/>
</dbReference>
<dbReference type="InterPro" id="IPR033731">
    <property type="entry name" value="GlyRS-like_core"/>
</dbReference>
<evidence type="ECO:0000256" key="8">
    <source>
        <dbReference type="ARBA" id="ARBA00022741"/>
    </source>
</evidence>
<keyword evidence="5" id="KW-0963">Cytoplasm</keyword>
<dbReference type="Pfam" id="PF00587">
    <property type="entry name" value="tRNA-synt_2b"/>
    <property type="match status" value="1"/>
</dbReference>
<evidence type="ECO:0000256" key="9">
    <source>
        <dbReference type="ARBA" id="ARBA00022840"/>
    </source>
</evidence>
<evidence type="ECO:0000313" key="15">
    <source>
        <dbReference type="EMBL" id="KAG5537309.1"/>
    </source>
</evidence>